<organism evidence="1 2">
    <name type="scientific">Catharanthus roseus</name>
    <name type="common">Madagascar periwinkle</name>
    <name type="synonym">Vinca rosea</name>
    <dbReference type="NCBI Taxonomy" id="4058"/>
    <lineage>
        <taxon>Eukaryota</taxon>
        <taxon>Viridiplantae</taxon>
        <taxon>Streptophyta</taxon>
        <taxon>Embryophyta</taxon>
        <taxon>Tracheophyta</taxon>
        <taxon>Spermatophyta</taxon>
        <taxon>Magnoliopsida</taxon>
        <taxon>eudicotyledons</taxon>
        <taxon>Gunneridae</taxon>
        <taxon>Pentapetalae</taxon>
        <taxon>asterids</taxon>
        <taxon>lamiids</taxon>
        <taxon>Gentianales</taxon>
        <taxon>Apocynaceae</taxon>
        <taxon>Rauvolfioideae</taxon>
        <taxon>Vinceae</taxon>
        <taxon>Catharanthinae</taxon>
        <taxon>Catharanthus</taxon>
    </lineage>
</organism>
<protein>
    <submittedName>
        <fullName evidence="1">Uncharacterized protein</fullName>
    </submittedName>
</protein>
<keyword evidence="2" id="KW-1185">Reference proteome</keyword>
<gene>
    <name evidence="1" type="ORF">M9H77_14206</name>
</gene>
<dbReference type="Proteomes" id="UP001060085">
    <property type="component" value="Linkage Group LG03"/>
</dbReference>
<dbReference type="EMBL" id="CM044703">
    <property type="protein sequence ID" value="KAI5673842.1"/>
    <property type="molecule type" value="Genomic_DNA"/>
</dbReference>
<comment type="caution">
    <text evidence="1">The sequence shown here is derived from an EMBL/GenBank/DDBJ whole genome shotgun (WGS) entry which is preliminary data.</text>
</comment>
<evidence type="ECO:0000313" key="1">
    <source>
        <dbReference type="EMBL" id="KAI5673842.1"/>
    </source>
</evidence>
<reference evidence="2" key="1">
    <citation type="journal article" date="2023" name="Nat. Plants">
        <title>Single-cell RNA sequencing provides a high-resolution roadmap for understanding the multicellular compartmentation of specialized metabolism.</title>
        <authorList>
            <person name="Sun S."/>
            <person name="Shen X."/>
            <person name="Li Y."/>
            <person name="Li Y."/>
            <person name="Wang S."/>
            <person name="Li R."/>
            <person name="Zhang H."/>
            <person name="Shen G."/>
            <person name="Guo B."/>
            <person name="Wei J."/>
            <person name="Xu J."/>
            <person name="St-Pierre B."/>
            <person name="Chen S."/>
            <person name="Sun C."/>
        </authorList>
    </citation>
    <scope>NUCLEOTIDE SEQUENCE [LARGE SCALE GENOMIC DNA]</scope>
</reference>
<accession>A0ACC0BMN8</accession>
<evidence type="ECO:0000313" key="2">
    <source>
        <dbReference type="Proteomes" id="UP001060085"/>
    </source>
</evidence>
<sequence>MAKRKVKDLNCSNAQRLAIISLNLLELYFNLVLLRNGRMLNQVARIRKGIAYNTENHVRIYAGLLELSLPKAFSLPQSFSSVCTSNVVPKEDEEVIIDVESISFKAVEDTLIQNEWMLCLKGCKKKKQSFNPRFAQDVAHYVCGKRQEYSLSWSHAPAVGRDNGTRQDVYVSDIYLHETYRRTYRSNFYPVGHEDYWRDAPYNLKFYPPNMNNQRGREKGTRFREKRIIEIRILPQDVADVECPCII</sequence>
<name>A0ACC0BMN8_CATRO</name>
<proteinExistence type="predicted"/>